<dbReference type="Pfam" id="PF05065">
    <property type="entry name" value="Phage_capsid"/>
    <property type="match status" value="1"/>
</dbReference>
<protein>
    <submittedName>
        <fullName evidence="3">Phage major capsid protein</fullName>
    </submittedName>
</protein>
<gene>
    <name evidence="3" type="ORF">OF122_11280</name>
</gene>
<dbReference type="SUPFAM" id="SSF56563">
    <property type="entry name" value="Major capsid protein gp5"/>
    <property type="match status" value="1"/>
</dbReference>
<accession>A0ABY6IJ86</accession>
<keyword evidence="4" id="KW-1185">Reference proteome</keyword>
<comment type="subcellular location">
    <subcellularLocation>
        <location evidence="1">Virion</location>
    </subcellularLocation>
</comment>
<name>A0ABY6IJ86_9HYPH</name>
<dbReference type="Gene3D" id="3.30.2320.10">
    <property type="entry name" value="hypothetical protein PF0899 domain"/>
    <property type="match status" value="1"/>
</dbReference>
<evidence type="ECO:0000313" key="3">
    <source>
        <dbReference type="EMBL" id="UYQ70656.1"/>
    </source>
</evidence>
<dbReference type="RefSeq" id="WP_264224345.1">
    <property type="nucleotide sequence ID" value="NZ_CP107716.1"/>
</dbReference>
<evidence type="ECO:0000259" key="2">
    <source>
        <dbReference type="Pfam" id="PF05065"/>
    </source>
</evidence>
<organism evidence="3 4">
    <name type="scientific">Pelagibacterium flavum</name>
    <dbReference type="NCBI Taxonomy" id="2984530"/>
    <lineage>
        <taxon>Bacteria</taxon>
        <taxon>Pseudomonadati</taxon>
        <taxon>Pseudomonadota</taxon>
        <taxon>Alphaproteobacteria</taxon>
        <taxon>Hyphomicrobiales</taxon>
        <taxon>Devosiaceae</taxon>
        <taxon>Pelagibacterium</taxon>
    </lineage>
</organism>
<dbReference type="EMBL" id="CP107716">
    <property type="protein sequence ID" value="UYQ70656.1"/>
    <property type="molecule type" value="Genomic_DNA"/>
</dbReference>
<proteinExistence type="predicted"/>
<dbReference type="Proteomes" id="UP001163882">
    <property type="component" value="Chromosome"/>
</dbReference>
<dbReference type="Gene3D" id="3.30.2400.10">
    <property type="entry name" value="Major capsid protein gp5"/>
    <property type="match status" value="1"/>
</dbReference>
<evidence type="ECO:0000313" key="4">
    <source>
        <dbReference type="Proteomes" id="UP001163882"/>
    </source>
</evidence>
<dbReference type="InterPro" id="IPR024455">
    <property type="entry name" value="Phage_capsid"/>
</dbReference>
<feature type="domain" description="Phage capsid-like C-terminal" evidence="2">
    <location>
        <begin position="100"/>
        <end position="371"/>
    </location>
</feature>
<reference evidence="3" key="1">
    <citation type="submission" date="2022-10" db="EMBL/GenBank/DDBJ databases">
        <title>YIM 151497 complete genome.</title>
        <authorList>
            <person name="Chen X."/>
        </authorList>
    </citation>
    <scope>NUCLEOTIDE SEQUENCE</scope>
    <source>
        <strain evidence="3">YIM 151497</strain>
    </source>
</reference>
<dbReference type="InterPro" id="IPR054612">
    <property type="entry name" value="Phage_capsid-like_C"/>
</dbReference>
<dbReference type="NCBIfam" id="TIGR01554">
    <property type="entry name" value="major_cap_HK97"/>
    <property type="match status" value="1"/>
</dbReference>
<sequence>MTAQTPFVLETKNDDVDPVEEIKTALAGLTEDVATKTAPVTDLATRLEAIETKLSRPNGNTEKAKDPTDETKAFATYLRHGSGAPAEELKALTVANDEQGGYLAPEEMSDEFIRNLVEFSPVRSVASVRNIGGQSVKYPKRTGVTNAQWESEAEDSQESTPTFGQVEVPARKLMTYVDISNELLADSAGTAEQEVRLALAEDFGKKEGTSFVNGDGTNQPEGFMDNADVAEVLNGHATVLDADQLISLMYDLPAAYRNNGTWAMNGTTLATLRKLKDGNGQYLWQPSLQAGQPETILGRPVIEMVDMDDVAADAFPIAFGDFNRGYRVVDRLAMSILVNPYLLATKGVTRIHATRRVGGKVIQAAALRKLKMATS</sequence>
<evidence type="ECO:0000256" key="1">
    <source>
        <dbReference type="ARBA" id="ARBA00004328"/>
    </source>
</evidence>